<dbReference type="PIRSF" id="PIRSF006728">
    <property type="entry name" value="CinA"/>
    <property type="match status" value="1"/>
</dbReference>
<dbReference type="HAMAP" id="MF_00226_B">
    <property type="entry name" value="CinA_B"/>
    <property type="match status" value="1"/>
</dbReference>
<dbReference type="SUPFAM" id="SSF142433">
    <property type="entry name" value="CinA-like"/>
    <property type="match status" value="1"/>
</dbReference>
<dbReference type="Pfam" id="PF18146">
    <property type="entry name" value="CinA_KH"/>
    <property type="match status" value="1"/>
</dbReference>
<dbReference type="PANTHER" id="PTHR13939">
    <property type="entry name" value="NICOTINAMIDE-NUCLEOTIDE AMIDOHYDROLASE PNCC"/>
    <property type="match status" value="1"/>
</dbReference>
<dbReference type="InterPro" id="IPR001453">
    <property type="entry name" value="MoaB/Mog_dom"/>
</dbReference>
<dbReference type="PANTHER" id="PTHR13939:SF0">
    <property type="entry name" value="NMN AMIDOHYDROLASE-LIKE PROTEIN YFAY"/>
    <property type="match status" value="1"/>
</dbReference>
<proteinExistence type="inferred from homology"/>
<dbReference type="InterPro" id="IPR050101">
    <property type="entry name" value="CinA"/>
</dbReference>
<sequence length="411" mass="44496">MRTEIIAVGTELLLGQIANSNAQWISKELAHYGASVYFHSVVGDNFDRVVAAFDQASSRSDVVLVTGGLGPTEDDMTRDAASHLFGQKLVEDRATMEKVEGYYIKNNKTMTSNNRKQALVLENAEVLENNEGMAPGQIVEYNATTFVFLPGVPSEMKYLMAAHVFPYLIKKYHLETEIKSEMLRFIGIGESTLESELSDLISNQTNPTIAPLAGEGDVAIRVTASGTDAEGKIASMKHTILERVGEYYFGSDTITIEEAVQDLLVQGSVKLGSAESLTGGKFIERMIQLEGASAVCEGGLVAYTPAAKQSIIKVPVHVIEQYGTVSEECAASMAAQAQSLLNVDVAVSFTGVAGPSQSEDHAPGLVYIGVKIGGKAPDVHRYHFDGGRDKIRSRAVIKAYELLFHKLKLQK</sequence>
<dbReference type="EMBL" id="JBHTBY010000006">
    <property type="protein sequence ID" value="MFC7320515.1"/>
    <property type="molecule type" value="Genomic_DNA"/>
</dbReference>
<dbReference type="Gene3D" id="3.40.980.10">
    <property type="entry name" value="MoaB/Mog-like domain"/>
    <property type="match status" value="1"/>
</dbReference>
<dbReference type="Gene3D" id="3.90.950.20">
    <property type="entry name" value="CinA-like"/>
    <property type="match status" value="1"/>
</dbReference>
<accession>A0ABW2K300</accession>
<dbReference type="InterPro" id="IPR008136">
    <property type="entry name" value="CinA_C"/>
</dbReference>
<dbReference type="Gene3D" id="3.30.70.2860">
    <property type="match status" value="1"/>
</dbReference>
<dbReference type="InterPro" id="IPR008135">
    <property type="entry name" value="Competence-induced_CinA"/>
</dbReference>
<dbReference type="Proteomes" id="UP001596494">
    <property type="component" value="Unassembled WGS sequence"/>
</dbReference>
<gene>
    <name evidence="1" type="primary">cinA</name>
    <name evidence="3" type="ORF">ACFQMN_06445</name>
</gene>
<dbReference type="NCBIfam" id="NF001813">
    <property type="entry name" value="PRK00549.1"/>
    <property type="match status" value="1"/>
</dbReference>
<dbReference type="InterPro" id="IPR036653">
    <property type="entry name" value="CinA-like_C"/>
</dbReference>
<dbReference type="CDD" id="cd00885">
    <property type="entry name" value="cinA"/>
    <property type="match status" value="1"/>
</dbReference>
<dbReference type="InterPro" id="IPR036425">
    <property type="entry name" value="MoaB/Mog-like_dom_sf"/>
</dbReference>
<dbReference type="SMART" id="SM00852">
    <property type="entry name" value="MoCF_biosynth"/>
    <property type="match status" value="1"/>
</dbReference>
<dbReference type="InterPro" id="IPR041424">
    <property type="entry name" value="CinA_KH"/>
</dbReference>
<feature type="domain" description="MoaB/Mog" evidence="2">
    <location>
        <begin position="4"/>
        <end position="171"/>
    </location>
</feature>
<evidence type="ECO:0000313" key="3">
    <source>
        <dbReference type="EMBL" id="MFC7320515.1"/>
    </source>
</evidence>
<organism evidence="3 4">
    <name type="scientific">Halobacillus campisalis</name>
    <dbReference type="NCBI Taxonomy" id="435909"/>
    <lineage>
        <taxon>Bacteria</taxon>
        <taxon>Bacillati</taxon>
        <taxon>Bacillota</taxon>
        <taxon>Bacilli</taxon>
        <taxon>Bacillales</taxon>
        <taxon>Bacillaceae</taxon>
        <taxon>Halobacillus</taxon>
    </lineage>
</organism>
<reference evidence="4" key="1">
    <citation type="journal article" date="2019" name="Int. J. Syst. Evol. Microbiol.">
        <title>The Global Catalogue of Microorganisms (GCM) 10K type strain sequencing project: providing services to taxonomists for standard genome sequencing and annotation.</title>
        <authorList>
            <consortium name="The Broad Institute Genomics Platform"/>
            <consortium name="The Broad Institute Genome Sequencing Center for Infectious Disease"/>
            <person name="Wu L."/>
            <person name="Ma J."/>
        </authorList>
    </citation>
    <scope>NUCLEOTIDE SEQUENCE [LARGE SCALE GENOMIC DNA]</scope>
    <source>
        <strain evidence="4">CCUG 73951</strain>
    </source>
</reference>
<evidence type="ECO:0000313" key="4">
    <source>
        <dbReference type="Proteomes" id="UP001596494"/>
    </source>
</evidence>
<dbReference type="NCBIfam" id="TIGR00200">
    <property type="entry name" value="cinA_nterm"/>
    <property type="match status" value="1"/>
</dbReference>
<keyword evidence="4" id="KW-1185">Reference proteome</keyword>
<dbReference type="NCBIfam" id="TIGR00177">
    <property type="entry name" value="molyb_syn"/>
    <property type="match status" value="1"/>
</dbReference>
<protein>
    <recommendedName>
        <fullName evidence="1">Putative competence-damage inducible protein</fullName>
    </recommendedName>
</protein>
<dbReference type="Pfam" id="PF02464">
    <property type="entry name" value="CinA"/>
    <property type="match status" value="1"/>
</dbReference>
<dbReference type="Pfam" id="PF00994">
    <property type="entry name" value="MoCF_biosynth"/>
    <property type="match status" value="1"/>
</dbReference>
<dbReference type="SUPFAM" id="SSF53218">
    <property type="entry name" value="Molybdenum cofactor biosynthesis proteins"/>
    <property type="match status" value="1"/>
</dbReference>
<dbReference type="NCBIfam" id="TIGR00199">
    <property type="entry name" value="PncC_domain"/>
    <property type="match status" value="1"/>
</dbReference>
<comment type="similarity">
    <text evidence="1">Belongs to the CinA family.</text>
</comment>
<comment type="caution">
    <text evidence="3">The sequence shown here is derived from an EMBL/GenBank/DDBJ whole genome shotgun (WGS) entry which is preliminary data.</text>
</comment>
<evidence type="ECO:0000256" key="1">
    <source>
        <dbReference type="HAMAP-Rule" id="MF_00226"/>
    </source>
</evidence>
<evidence type="ECO:0000259" key="2">
    <source>
        <dbReference type="SMART" id="SM00852"/>
    </source>
</evidence>
<name>A0ABW2K300_9BACI</name>
<dbReference type="RefSeq" id="WP_289214165.1">
    <property type="nucleotide sequence ID" value="NZ_JAPVRC010000001.1"/>
</dbReference>